<name>A0AAP3E5H3_9EURY</name>
<evidence type="ECO:0000313" key="3">
    <source>
        <dbReference type="Proteomes" id="UP001321047"/>
    </source>
</evidence>
<proteinExistence type="predicted"/>
<dbReference type="InterPro" id="IPR052209">
    <property type="entry name" value="CbiZ"/>
</dbReference>
<dbReference type="InterPro" id="IPR002808">
    <property type="entry name" value="AdoCbi_amidolase"/>
</dbReference>
<dbReference type="Pfam" id="PF01955">
    <property type="entry name" value="CbiZ"/>
    <property type="match status" value="1"/>
</dbReference>
<dbReference type="PANTHER" id="PTHR35336:SF5">
    <property type="entry name" value="ADENOSYLCOBINAMIDE AMIDOHYDROLASE"/>
    <property type="match status" value="1"/>
</dbReference>
<evidence type="ECO:0000256" key="1">
    <source>
        <dbReference type="SAM" id="MobiDB-lite"/>
    </source>
</evidence>
<dbReference type="PANTHER" id="PTHR35336">
    <property type="entry name" value="ADENOSYLCOBINAMIDE AMIDOHYDROLASE"/>
    <property type="match status" value="1"/>
</dbReference>
<dbReference type="RefSeq" id="WP_342807439.1">
    <property type="nucleotide sequence ID" value="NZ_JAOPJZ010000003.1"/>
</dbReference>
<dbReference type="AlphaFoldDB" id="A0AAP3E5H3"/>
<dbReference type="EMBL" id="JAOPJZ010000003">
    <property type="protein sequence ID" value="MCU4751543.1"/>
    <property type="molecule type" value="Genomic_DNA"/>
</dbReference>
<organism evidence="2 3">
    <name type="scientific">Natronosalvus hydrolyticus</name>
    <dbReference type="NCBI Taxonomy" id="2979988"/>
    <lineage>
        <taxon>Archaea</taxon>
        <taxon>Methanobacteriati</taxon>
        <taxon>Methanobacteriota</taxon>
        <taxon>Stenosarchaea group</taxon>
        <taxon>Halobacteria</taxon>
        <taxon>Halobacteriales</taxon>
        <taxon>Natrialbaceae</taxon>
        <taxon>Natronosalvus</taxon>
    </lineage>
</organism>
<sequence length="279" mass="29072">MAESAANSRSKATRTDGVLCVQQPNAEWLSTGWNGGRYRGDRAYNISVPEGWDCTDLAPYVEGRLERAGFREAEDTNHTQRDAETNLEAPVLLTGVDLQHARGARCGPVTVYATAGVSNPAALPMEPPGGDLPDGALETDEDGAAGDGETPPPKSESSTVGTVNLIVTTRCRLAAGALENLLAVAAEAKAATLLAHTGFPGTTTDALVVGHDLTGPEQAFSGSWTPVGAATRACVREVLSSALESRYDGTDATIPADVDTAEYGVSTDVRASVFEPDDR</sequence>
<protein>
    <submittedName>
        <fullName evidence="2">Adenosylcobinamide amidohydrolase</fullName>
    </submittedName>
</protein>
<gene>
    <name evidence="2" type="ORF">OB919_06055</name>
</gene>
<feature type="region of interest" description="Disordered" evidence="1">
    <location>
        <begin position="122"/>
        <end position="160"/>
    </location>
</feature>
<comment type="caution">
    <text evidence="2">The sequence shown here is derived from an EMBL/GenBank/DDBJ whole genome shotgun (WGS) entry which is preliminary data.</text>
</comment>
<keyword evidence="3" id="KW-1185">Reference proteome</keyword>
<dbReference type="Proteomes" id="UP001321047">
    <property type="component" value="Unassembled WGS sequence"/>
</dbReference>
<evidence type="ECO:0000313" key="2">
    <source>
        <dbReference type="EMBL" id="MCU4751543.1"/>
    </source>
</evidence>
<accession>A0AAP3E5H3</accession>
<reference evidence="2 3" key="1">
    <citation type="submission" date="2022-09" db="EMBL/GenBank/DDBJ databases">
        <title>Enrichment on poylsaccharides allowed isolation of novel metabolic and taxonomic groups of Haloarchaea.</title>
        <authorList>
            <person name="Sorokin D.Y."/>
            <person name="Elcheninov A.G."/>
            <person name="Khizhniak T.V."/>
            <person name="Kolganova T.V."/>
            <person name="Kublanov I.V."/>
        </authorList>
    </citation>
    <scope>NUCLEOTIDE SEQUENCE [LARGE SCALE GENOMIC DNA]</scope>
    <source>
        <strain evidence="2 3">AArc-curdl1</strain>
    </source>
</reference>